<evidence type="ECO:0000256" key="6">
    <source>
        <dbReference type="SAM" id="Coils"/>
    </source>
</evidence>
<dbReference type="InterPro" id="IPR052207">
    <property type="entry name" value="Max-like/E-box_TFs"/>
</dbReference>
<evidence type="ECO:0000256" key="1">
    <source>
        <dbReference type="ARBA" id="ARBA00004123"/>
    </source>
</evidence>
<dbReference type="Proteomes" id="UP000284842">
    <property type="component" value="Unassembled WGS sequence"/>
</dbReference>
<dbReference type="InParanoid" id="A0A409YBJ0"/>
<feature type="compositionally biased region" description="Polar residues" evidence="7">
    <location>
        <begin position="831"/>
        <end position="847"/>
    </location>
</feature>
<name>A0A409YBJ0_9AGAR</name>
<dbReference type="SUPFAM" id="SSF47459">
    <property type="entry name" value="HLH, helix-loop-helix DNA-binding domain"/>
    <property type="match status" value="1"/>
</dbReference>
<dbReference type="GO" id="GO:0005634">
    <property type="term" value="C:nucleus"/>
    <property type="evidence" value="ECO:0007669"/>
    <property type="project" value="UniProtKB-SubCell"/>
</dbReference>
<keyword evidence="10" id="KW-1185">Reference proteome</keyword>
<feature type="region of interest" description="Disordered" evidence="7">
    <location>
        <begin position="1009"/>
        <end position="1050"/>
    </location>
</feature>
<feature type="compositionally biased region" description="Polar residues" evidence="7">
    <location>
        <begin position="738"/>
        <end position="752"/>
    </location>
</feature>
<evidence type="ECO:0000313" key="10">
    <source>
        <dbReference type="Proteomes" id="UP000284842"/>
    </source>
</evidence>
<feature type="compositionally biased region" description="Polar residues" evidence="7">
    <location>
        <begin position="770"/>
        <end position="798"/>
    </location>
</feature>
<keyword evidence="4" id="KW-0804">Transcription</keyword>
<feature type="compositionally biased region" description="Polar residues" evidence="7">
    <location>
        <begin position="527"/>
        <end position="562"/>
    </location>
</feature>
<evidence type="ECO:0000256" key="4">
    <source>
        <dbReference type="ARBA" id="ARBA00023163"/>
    </source>
</evidence>
<feature type="compositionally biased region" description="Polar residues" evidence="7">
    <location>
        <begin position="40"/>
        <end position="49"/>
    </location>
</feature>
<feature type="region of interest" description="Disordered" evidence="7">
    <location>
        <begin position="188"/>
        <end position="288"/>
    </location>
</feature>
<keyword evidence="5" id="KW-0539">Nucleus</keyword>
<comment type="subcellular location">
    <subcellularLocation>
        <location evidence="1">Nucleus</location>
    </subcellularLocation>
</comment>
<dbReference type="InterPro" id="IPR011598">
    <property type="entry name" value="bHLH_dom"/>
</dbReference>
<comment type="caution">
    <text evidence="9">The sequence shown here is derived from an EMBL/GenBank/DDBJ whole genome shotgun (WGS) entry which is preliminary data.</text>
</comment>
<dbReference type="STRING" id="181874.A0A409YBJ0"/>
<dbReference type="InterPro" id="IPR036638">
    <property type="entry name" value="HLH_DNA-bd_sf"/>
</dbReference>
<feature type="compositionally biased region" description="Low complexity" evidence="7">
    <location>
        <begin position="311"/>
        <end position="324"/>
    </location>
</feature>
<evidence type="ECO:0000256" key="2">
    <source>
        <dbReference type="ARBA" id="ARBA00023015"/>
    </source>
</evidence>
<feature type="compositionally biased region" description="Polar residues" evidence="7">
    <location>
        <begin position="344"/>
        <end position="353"/>
    </location>
</feature>
<feature type="compositionally biased region" description="Low complexity" evidence="7">
    <location>
        <begin position="21"/>
        <end position="39"/>
    </location>
</feature>
<feature type="compositionally biased region" description="Low complexity" evidence="7">
    <location>
        <begin position="205"/>
        <end position="217"/>
    </location>
</feature>
<feature type="compositionally biased region" description="Polar residues" evidence="7">
    <location>
        <begin position="398"/>
        <end position="414"/>
    </location>
</feature>
<reference evidence="9 10" key="1">
    <citation type="journal article" date="2018" name="Evol. Lett.">
        <title>Horizontal gene cluster transfer increased hallucinogenic mushroom diversity.</title>
        <authorList>
            <person name="Reynolds H.T."/>
            <person name="Vijayakumar V."/>
            <person name="Gluck-Thaler E."/>
            <person name="Korotkin H.B."/>
            <person name="Matheny P.B."/>
            <person name="Slot J.C."/>
        </authorList>
    </citation>
    <scope>NUCLEOTIDE SEQUENCE [LARGE SCALE GENOMIC DNA]</scope>
    <source>
        <strain evidence="9 10">2629</strain>
    </source>
</reference>
<feature type="region of interest" description="Disordered" evidence="7">
    <location>
        <begin position="1"/>
        <end position="49"/>
    </location>
</feature>
<dbReference type="GO" id="GO:0000978">
    <property type="term" value="F:RNA polymerase II cis-regulatory region sequence-specific DNA binding"/>
    <property type="evidence" value="ECO:0007669"/>
    <property type="project" value="TreeGrafter"/>
</dbReference>
<evidence type="ECO:0000256" key="3">
    <source>
        <dbReference type="ARBA" id="ARBA00023125"/>
    </source>
</evidence>
<feature type="domain" description="BHLH" evidence="8">
    <location>
        <begin position="864"/>
        <end position="959"/>
    </location>
</feature>
<dbReference type="GO" id="GO:0000981">
    <property type="term" value="F:DNA-binding transcription factor activity, RNA polymerase II-specific"/>
    <property type="evidence" value="ECO:0007669"/>
    <property type="project" value="TreeGrafter"/>
</dbReference>
<feature type="region of interest" description="Disordered" evidence="7">
    <location>
        <begin position="680"/>
        <end position="863"/>
    </location>
</feature>
<feature type="compositionally biased region" description="Polar residues" evidence="7">
    <location>
        <begin position="482"/>
        <end position="511"/>
    </location>
</feature>
<keyword evidence="2" id="KW-0805">Transcription regulation</keyword>
<gene>
    <name evidence="9" type="ORF">CVT24_004402</name>
</gene>
<feature type="compositionally biased region" description="Polar residues" evidence="7">
    <location>
        <begin position="218"/>
        <end position="242"/>
    </location>
</feature>
<evidence type="ECO:0000256" key="7">
    <source>
        <dbReference type="SAM" id="MobiDB-lite"/>
    </source>
</evidence>
<dbReference type="Gene3D" id="4.10.280.10">
    <property type="entry name" value="Helix-loop-helix DNA-binding domain"/>
    <property type="match status" value="1"/>
</dbReference>
<dbReference type="PANTHER" id="PTHR15741">
    <property type="entry name" value="BASIC HELIX-LOOP-HELIX ZIP TRANSCRIPTION FACTOR"/>
    <property type="match status" value="1"/>
</dbReference>
<feature type="compositionally biased region" description="Polar residues" evidence="7">
    <location>
        <begin position="708"/>
        <end position="731"/>
    </location>
</feature>
<dbReference type="OrthoDB" id="5344169at2759"/>
<feature type="compositionally biased region" description="Polar residues" evidence="7">
    <location>
        <begin position="275"/>
        <end position="288"/>
    </location>
</feature>
<sequence>MDSAPGHSQRHYMSNMHSTESHPTFSASSPSSNSAITSPMITPQSPNTQHTMNLINNLLQMQGLDSTSSNPAQTSPTIPTQAQTSQLLLEHQIKLNQLQQLQQLQQQIFQQQIALISGQSPTMLPTGTPSLVDGMRVPPSMGSNEAGQNINRYSQTFTGLPTPGPSGEIRPQQSYAANNSLSHFVEPLPRPLIPASPSSLNRVASQQHHQSSNTQSSIPTLNPHLQRQQSMSGFSQPNTPLSPSLPRMNHPTSPSFHPQHSMHTASRSMSSSNSYHLDNPSNMQRNLNLPSSSYAQQIPHYLHPHGHADLSSASSNSPVSAPHSAPEHLAFNIYRGSAGMTAGSPLTPSSMAIQRQDKARRKFRKADGSNSNSASASPGTNEQDMDISPLTSPWLGATPTTTITSSGKSYQSHQKSNKRPASMSGDEGNARKRQSPAIGPTLGMATLRTDVQPADNSMTSPLSQHRPAEDAEGGSRHDSDAHQFQGSFSNTLGTDPQRTSKSAATSPQMAPSGSSNRRSHHRGSKSTNSTPLLRSTVGGNLTSRTGSKSRTTATSSAISDTPSPIDLAPDQPSTPSLATAPSDVDRSMPPPPLPSSVSNKGNNNDLNISLAMNLDAANFNSAMMDLGNLDMPLNIGNMSANNNFDMGFMEHMNMGLSGESNRAGQMDFSGMSFDTFQNLNGGEGMNMGHDGMHYGQEPGDGQQRRESMQASGVPQQQQALEQSHNSGQQHISDFAASFTPQDPSRSAQQPLTPASLMNIRRSTRVVPAGPSSQEHISSQPESASGPTITKTRLVQKTSAKADKEKGTRGRSSKKSTHASPSLKAILPAGSGTPNMDGSMPGTPSLTGIPSMEGGMSAPAVPLPERKNNHKFAEQKRRDSMKNTFDDLRKLLPPIALPTDPNINLDDPSLLSSPLFHPTAPLLPGALPPRGPPKAGGEGPNKGVSKLQLLICGNEYIRLLKGRVDRRDEEIQKLRMEIQRLRDLYPVAEAEDGSQVEVIDLEKDLDAVERHGHASSKEIAASSGALGDNQGSRLGVTVEDGMDEGDDEGDD</sequence>
<dbReference type="EMBL" id="NHTK01001314">
    <property type="protein sequence ID" value="PPR00368.1"/>
    <property type="molecule type" value="Genomic_DNA"/>
</dbReference>
<evidence type="ECO:0000313" key="9">
    <source>
        <dbReference type="EMBL" id="PPR00368.1"/>
    </source>
</evidence>
<feature type="compositionally biased region" description="Basic and acidic residues" evidence="7">
    <location>
        <begin position="466"/>
        <end position="481"/>
    </location>
</feature>
<dbReference type="GO" id="GO:0046983">
    <property type="term" value="F:protein dimerization activity"/>
    <property type="evidence" value="ECO:0007669"/>
    <property type="project" value="InterPro"/>
</dbReference>
<dbReference type="PROSITE" id="PS50888">
    <property type="entry name" value="BHLH"/>
    <property type="match status" value="1"/>
</dbReference>
<feature type="compositionally biased region" description="Polar residues" evidence="7">
    <location>
        <begin position="454"/>
        <end position="463"/>
    </location>
</feature>
<feature type="compositionally biased region" description="Acidic residues" evidence="7">
    <location>
        <begin position="1039"/>
        <end position="1050"/>
    </location>
</feature>
<dbReference type="AlphaFoldDB" id="A0A409YBJ0"/>
<organism evidence="9 10">
    <name type="scientific">Panaeolus cyanescens</name>
    <dbReference type="NCBI Taxonomy" id="181874"/>
    <lineage>
        <taxon>Eukaryota</taxon>
        <taxon>Fungi</taxon>
        <taxon>Dikarya</taxon>
        <taxon>Basidiomycota</taxon>
        <taxon>Agaricomycotina</taxon>
        <taxon>Agaricomycetes</taxon>
        <taxon>Agaricomycetidae</taxon>
        <taxon>Agaricales</taxon>
        <taxon>Agaricineae</taxon>
        <taxon>Galeropsidaceae</taxon>
        <taxon>Panaeolus</taxon>
    </lineage>
</organism>
<evidence type="ECO:0000259" key="8">
    <source>
        <dbReference type="PROSITE" id="PS50888"/>
    </source>
</evidence>
<evidence type="ECO:0000256" key="5">
    <source>
        <dbReference type="ARBA" id="ARBA00023242"/>
    </source>
</evidence>
<accession>A0A409YBJ0</accession>
<dbReference type="PANTHER" id="PTHR15741:SF38">
    <property type="entry name" value="BHLH DOMAIN-CONTAINING PROTEIN"/>
    <property type="match status" value="1"/>
</dbReference>
<feature type="region of interest" description="Disordered" evidence="7">
    <location>
        <begin position="341"/>
        <end position="601"/>
    </location>
</feature>
<feature type="compositionally biased region" description="Low complexity" evidence="7">
    <location>
        <begin position="261"/>
        <end position="274"/>
    </location>
</feature>
<feature type="region of interest" description="Disordered" evidence="7">
    <location>
        <begin position="303"/>
        <end position="324"/>
    </location>
</feature>
<keyword evidence="3" id="KW-0238">DNA-binding</keyword>
<proteinExistence type="predicted"/>
<feature type="coiled-coil region" evidence="6">
    <location>
        <begin position="956"/>
        <end position="990"/>
    </location>
</feature>
<protein>
    <recommendedName>
        <fullName evidence="8">BHLH domain-containing protein</fullName>
    </recommendedName>
</protein>
<keyword evidence="6" id="KW-0175">Coiled coil</keyword>